<dbReference type="PANTHER" id="PTHR46367">
    <property type="entry name" value="ATAXIN-7-LIKE PROTEIN 3"/>
    <property type="match status" value="1"/>
</dbReference>
<dbReference type="GO" id="GO:0071819">
    <property type="term" value="C:DUBm complex"/>
    <property type="evidence" value="ECO:0007669"/>
    <property type="project" value="TreeGrafter"/>
</dbReference>
<dbReference type="GO" id="GO:0006357">
    <property type="term" value="P:regulation of transcription by RNA polymerase II"/>
    <property type="evidence" value="ECO:0007669"/>
    <property type="project" value="TreeGrafter"/>
</dbReference>
<evidence type="ECO:0008006" key="3">
    <source>
        <dbReference type="Google" id="ProtNLM"/>
    </source>
</evidence>
<organism evidence="1 2">
    <name type="scientific">Intoshia linei</name>
    <dbReference type="NCBI Taxonomy" id="1819745"/>
    <lineage>
        <taxon>Eukaryota</taxon>
        <taxon>Metazoa</taxon>
        <taxon>Spiralia</taxon>
        <taxon>Lophotrochozoa</taxon>
        <taxon>Mesozoa</taxon>
        <taxon>Orthonectida</taxon>
        <taxon>Rhopaluridae</taxon>
        <taxon>Intoshia</taxon>
    </lineage>
</organism>
<dbReference type="GO" id="GO:0000124">
    <property type="term" value="C:SAGA complex"/>
    <property type="evidence" value="ECO:0007669"/>
    <property type="project" value="TreeGrafter"/>
</dbReference>
<dbReference type="PANTHER" id="PTHR46367:SF1">
    <property type="entry name" value="ATAXIN-7-LIKE PROTEIN 3"/>
    <property type="match status" value="1"/>
</dbReference>
<dbReference type="GO" id="GO:0003713">
    <property type="term" value="F:transcription coactivator activity"/>
    <property type="evidence" value="ECO:0007669"/>
    <property type="project" value="TreeGrafter"/>
</dbReference>
<dbReference type="EMBL" id="LWCA01000186">
    <property type="protein sequence ID" value="OAF70117.1"/>
    <property type="molecule type" value="Genomic_DNA"/>
</dbReference>
<protein>
    <recommendedName>
        <fullName evidence="3">SAGA-associated factor 11</fullName>
    </recommendedName>
</protein>
<dbReference type="AlphaFoldDB" id="A0A177B742"/>
<keyword evidence="2" id="KW-1185">Reference proteome</keyword>
<comment type="caution">
    <text evidence="1">The sequence shown here is derived from an EMBL/GenBank/DDBJ whole genome shotgun (WGS) entry which is preliminary data.</text>
</comment>
<evidence type="ECO:0000313" key="1">
    <source>
        <dbReference type="EMBL" id="OAF70117.1"/>
    </source>
</evidence>
<dbReference type="Proteomes" id="UP000078046">
    <property type="component" value="Unassembled WGS sequence"/>
</dbReference>
<evidence type="ECO:0000313" key="2">
    <source>
        <dbReference type="Proteomes" id="UP000078046"/>
    </source>
</evidence>
<accession>A0A177B742</accession>
<gene>
    <name evidence="1" type="ORF">A3Q56_02129</name>
</gene>
<sequence>MTDSQKDSKNPIKSQDDESKKTFDILLNYVIKMTAIEFHRAKHFDYLNLLVPETSKLAEENKPYSSNQNGFTPTSSYYCYCGLCHREVCCIKYSNHLNKCLGHGRNSSRVASKRISNVFENGTMTIPATSSDSDDWYNTEELRRPKR</sequence>
<proteinExistence type="predicted"/>
<dbReference type="OrthoDB" id="21557at2759"/>
<reference evidence="1 2" key="1">
    <citation type="submission" date="2016-04" db="EMBL/GenBank/DDBJ databases">
        <title>The genome of Intoshia linei affirms orthonectids as highly simplified spiralians.</title>
        <authorList>
            <person name="Mikhailov K.V."/>
            <person name="Slusarev G.S."/>
            <person name="Nikitin M.A."/>
            <person name="Logacheva M.D."/>
            <person name="Penin A."/>
            <person name="Aleoshin V."/>
            <person name="Panchin Y.V."/>
        </authorList>
    </citation>
    <scope>NUCLEOTIDE SEQUENCE [LARGE SCALE GENOMIC DNA]</scope>
    <source>
        <strain evidence="1">Intl2013</strain>
        <tissue evidence="1">Whole animal</tissue>
    </source>
</reference>
<name>A0A177B742_9BILA</name>
<dbReference type="InterPro" id="IPR051078">
    <property type="entry name" value="SGF11"/>
</dbReference>